<reference evidence="2 3" key="1">
    <citation type="journal article" date="2020" name="Genome Biol. Evol.">
        <title>Comparative genomics of Sclerotiniaceae.</title>
        <authorList>
            <person name="Valero Jimenez C.A."/>
            <person name="Steentjes M."/>
            <person name="Scholten O.E."/>
            <person name="Van Kan J.A.L."/>
        </authorList>
    </citation>
    <scope>NUCLEOTIDE SEQUENCE [LARGE SCALE GENOMIC DNA]</scope>
    <source>
        <strain evidence="2 3">MUCL 94</strain>
    </source>
</reference>
<feature type="region of interest" description="Disordered" evidence="1">
    <location>
        <begin position="47"/>
        <end position="72"/>
    </location>
</feature>
<dbReference type="RefSeq" id="XP_038737583.1">
    <property type="nucleotide sequence ID" value="XM_038871682.1"/>
</dbReference>
<evidence type="ECO:0000313" key="3">
    <source>
        <dbReference type="Proteomes" id="UP000710849"/>
    </source>
</evidence>
<evidence type="ECO:0000313" key="2">
    <source>
        <dbReference type="EMBL" id="KAF7953773.1"/>
    </source>
</evidence>
<organism evidence="2 3">
    <name type="scientific">Botrytis byssoidea</name>
    <dbReference type="NCBI Taxonomy" id="139641"/>
    <lineage>
        <taxon>Eukaryota</taxon>
        <taxon>Fungi</taxon>
        <taxon>Dikarya</taxon>
        <taxon>Ascomycota</taxon>
        <taxon>Pezizomycotina</taxon>
        <taxon>Leotiomycetes</taxon>
        <taxon>Helotiales</taxon>
        <taxon>Sclerotiniaceae</taxon>
        <taxon>Botrytis</taxon>
    </lineage>
</organism>
<comment type="caution">
    <text evidence="2">The sequence shown here is derived from an EMBL/GenBank/DDBJ whole genome shotgun (WGS) entry which is preliminary data.</text>
</comment>
<name>A0A9P5IXR3_9HELO</name>
<dbReference type="AlphaFoldDB" id="A0A9P5IXR3"/>
<evidence type="ECO:0000256" key="1">
    <source>
        <dbReference type="SAM" id="MobiDB-lite"/>
    </source>
</evidence>
<protein>
    <submittedName>
        <fullName evidence="2">Uncharacterized protein</fullName>
    </submittedName>
</protein>
<proteinExistence type="predicted"/>
<dbReference type="Proteomes" id="UP000710849">
    <property type="component" value="Unassembled WGS sequence"/>
</dbReference>
<dbReference type="GeneID" id="62144761"/>
<accession>A0A9P5IXR3</accession>
<dbReference type="EMBL" id="RCSW01000002">
    <property type="protein sequence ID" value="KAF7953773.1"/>
    <property type="molecule type" value="Genomic_DNA"/>
</dbReference>
<sequence>MATWSILQKNETQQLPQYKQKISQITRIQSIRHLHSTQTCDKERLHTMAGSSSMKPSGPEARDNNTVIRLAE</sequence>
<gene>
    <name evidence="2" type="ORF">EAE97_001172</name>
</gene>
<keyword evidence="3" id="KW-1185">Reference proteome</keyword>